<dbReference type="Proteomes" id="UP000027442">
    <property type="component" value="Unassembled WGS sequence"/>
</dbReference>
<evidence type="ECO:0000313" key="20">
    <source>
        <dbReference type="EMBL" id="KDR51767.1"/>
    </source>
</evidence>
<keyword evidence="10 18" id="KW-0862">Zinc</keyword>
<dbReference type="GO" id="GO:0046872">
    <property type="term" value="F:metal ion binding"/>
    <property type="evidence" value="ECO:0007669"/>
    <property type="project" value="UniProtKB-KW"/>
</dbReference>
<dbReference type="SUPFAM" id="SSF54211">
    <property type="entry name" value="Ribosomal protein S5 domain 2-like"/>
    <property type="match status" value="2"/>
</dbReference>
<dbReference type="InterPro" id="IPR020568">
    <property type="entry name" value="Ribosomal_Su5_D2-typ_SF"/>
</dbReference>
<evidence type="ECO:0000256" key="3">
    <source>
        <dbReference type="ARBA" id="ARBA00004496"/>
    </source>
</evidence>
<evidence type="ECO:0000256" key="7">
    <source>
        <dbReference type="ARBA" id="ARBA00022556"/>
    </source>
</evidence>
<keyword evidence="9 18" id="KW-0378">Hydrolase</keyword>
<feature type="active site" evidence="19">
    <location>
        <position position="364"/>
    </location>
</feature>
<dbReference type="Pfam" id="PF03331">
    <property type="entry name" value="LpxC"/>
    <property type="match status" value="2"/>
</dbReference>
<dbReference type="NCBIfam" id="TIGR00325">
    <property type="entry name" value="lpxC"/>
    <property type="match status" value="1"/>
</dbReference>
<dbReference type="CDD" id="cd01288">
    <property type="entry name" value="FabZ"/>
    <property type="match status" value="1"/>
</dbReference>
<comment type="caution">
    <text evidence="20">The sequence shown here is derived from an EMBL/GenBank/DDBJ whole genome shotgun (WGS) entry which is preliminary data.</text>
</comment>
<accession>A0A069QGH4</accession>
<evidence type="ECO:0000256" key="9">
    <source>
        <dbReference type="ARBA" id="ARBA00022801"/>
    </source>
</evidence>
<evidence type="ECO:0000256" key="17">
    <source>
        <dbReference type="ARBA" id="ARBA00061355"/>
    </source>
</evidence>
<dbReference type="InterPro" id="IPR029069">
    <property type="entry name" value="HotDog_dom_sf"/>
</dbReference>
<comment type="similarity">
    <text evidence="17">In the C-terminal section; belongs to the thioester dehydratase family.</text>
</comment>
<dbReference type="Gene3D" id="3.30.1700.10">
    <property type="entry name" value="lpxc deacetylase, domain 2"/>
    <property type="match status" value="1"/>
</dbReference>
<dbReference type="HAMAP" id="MF_00406">
    <property type="entry name" value="FabZ"/>
    <property type="match status" value="1"/>
</dbReference>
<comment type="pathway">
    <text evidence="4 18">Glycolipid biosynthesis; lipid IV(A) biosynthesis; lipid IV(A) from (3R)-3-hydroxytetradecanoyl-[acyl-carrier-protein] and UDP-N-acetyl-alpha-D-glucosamine: step 2/6.</text>
</comment>
<evidence type="ECO:0000256" key="14">
    <source>
        <dbReference type="ARBA" id="ARBA00024535"/>
    </source>
</evidence>
<evidence type="ECO:0000256" key="8">
    <source>
        <dbReference type="ARBA" id="ARBA00022723"/>
    </source>
</evidence>
<dbReference type="SUPFAM" id="SSF54637">
    <property type="entry name" value="Thioesterase/thiol ester dehydrase-isomerase"/>
    <property type="match status" value="1"/>
</dbReference>
<comment type="catalytic activity">
    <reaction evidence="14 18">
        <text>a UDP-3-O-[(3R)-3-hydroxyacyl]-N-acetyl-alpha-D-glucosamine + H2O = a UDP-3-O-[(3R)-3-hydroxyacyl]-alpha-D-glucosamine + acetate</text>
        <dbReference type="Rhea" id="RHEA:67816"/>
        <dbReference type="ChEBI" id="CHEBI:15377"/>
        <dbReference type="ChEBI" id="CHEBI:30089"/>
        <dbReference type="ChEBI" id="CHEBI:137740"/>
        <dbReference type="ChEBI" id="CHEBI:173225"/>
        <dbReference type="EC" id="3.5.1.108"/>
    </reaction>
</comment>
<comment type="catalytic activity">
    <reaction evidence="19">
        <text>a (3R)-hydroxyacyl-[ACP] = a (2E)-enoyl-[ACP] + H2O</text>
        <dbReference type="Rhea" id="RHEA:13097"/>
        <dbReference type="Rhea" id="RHEA-COMP:9925"/>
        <dbReference type="Rhea" id="RHEA-COMP:9945"/>
        <dbReference type="ChEBI" id="CHEBI:15377"/>
        <dbReference type="ChEBI" id="CHEBI:78784"/>
        <dbReference type="ChEBI" id="CHEBI:78827"/>
        <dbReference type="EC" id="4.2.1.59"/>
    </reaction>
</comment>
<reference evidence="20 21" key="1">
    <citation type="submission" date="2013-08" db="EMBL/GenBank/DDBJ databases">
        <authorList>
            <person name="Weinstock G."/>
            <person name="Sodergren E."/>
            <person name="Wylie T."/>
            <person name="Fulton L."/>
            <person name="Fulton R."/>
            <person name="Fronick C."/>
            <person name="O'Laughlin M."/>
            <person name="Godfrey J."/>
            <person name="Miner T."/>
            <person name="Herter B."/>
            <person name="Appelbaum E."/>
            <person name="Cordes M."/>
            <person name="Lek S."/>
            <person name="Wollam A."/>
            <person name="Pepin K.H."/>
            <person name="Palsikar V.B."/>
            <person name="Mitreva M."/>
            <person name="Wilson R.K."/>
        </authorList>
    </citation>
    <scope>NUCLEOTIDE SEQUENCE [LARGE SCALE GENOMIC DNA]</scope>
    <source>
        <strain evidence="20 21">ATCC 15930</strain>
    </source>
</reference>
<comment type="similarity">
    <text evidence="19">Belongs to the thioester dehydratase family. FabZ subfamily.</text>
</comment>
<keyword evidence="7 18" id="KW-0441">Lipid A biosynthesis</keyword>
<gene>
    <name evidence="19" type="primary">fabZ</name>
    <name evidence="18" type="synonym">lpxC</name>
    <name evidence="20" type="ORF">HMPREF1991_02181</name>
</gene>
<evidence type="ECO:0000313" key="21">
    <source>
        <dbReference type="Proteomes" id="UP000027442"/>
    </source>
</evidence>
<dbReference type="HAMAP" id="MF_00388">
    <property type="entry name" value="LpxC"/>
    <property type="match status" value="1"/>
</dbReference>
<protein>
    <recommendedName>
        <fullName evidence="18 19">Multifunctional fusion protein</fullName>
    </recommendedName>
    <domain>
        <recommendedName>
            <fullName evidence="19">3-hydroxyacyl-[acyl-carrier-protein] dehydratase FabZ</fullName>
            <ecNumber evidence="19">4.2.1.59</ecNumber>
        </recommendedName>
        <alternativeName>
            <fullName evidence="19">(3R)-hydroxymyristoyl-[acyl-carrier-protein] dehydratase</fullName>
        </alternativeName>
        <alternativeName>
            <fullName evidence="19">Beta-hydroxyacyl-ACP dehydratase</fullName>
            <shortName evidence="19">(3R)-hydroxymyristoyl-ACP dehydrase</shortName>
        </alternativeName>
    </domain>
    <domain>
        <recommendedName>
            <fullName evidence="18">UDP-3-O-acyl-N-acetylglucosamine deacetylase</fullName>
            <shortName evidence="18">UDP-3-O-acyl-GlcNAc deacetylase</shortName>
            <ecNumber evidence="18">3.5.1.108</ecNumber>
        </recommendedName>
        <alternativeName>
            <fullName evidence="18">UDP-3-O-[R-3-hydroxymyristoyl]-N-acetylglucosamine deacetylase</fullName>
        </alternativeName>
    </domain>
</protein>
<evidence type="ECO:0000256" key="13">
    <source>
        <dbReference type="ARBA" id="ARBA00023268"/>
    </source>
</evidence>
<keyword evidence="5 19" id="KW-0963">Cytoplasm</keyword>
<evidence type="ECO:0000256" key="1">
    <source>
        <dbReference type="ARBA" id="ARBA00001947"/>
    </source>
</evidence>
<dbReference type="GO" id="GO:0103117">
    <property type="term" value="F:UDP-3-O-acyl-N-acetylglucosamine deacetylase activity"/>
    <property type="evidence" value="ECO:0007669"/>
    <property type="project" value="UniProtKB-UniRule"/>
</dbReference>
<dbReference type="PANTHER" id="PTHR33694:SF1">
    <property type="entry name" value="UDP-3-O-ACYL-N-ACETYLGLUCOSAMINE DEACETYLASE 1, MITOCHONDRIAL-RELATED"/>
    <property type="match status" value="1"/>
</dbReference>
<evidence type="ECO:0000256" key="5">
    <source>
        <dbReference type="ARBA" id="ARBA00022490"/>
    </source>
</evidence>
<dbReference type="EC" id="4.2.1.59" evidence="19"/>
<comment type="function">
    <text evidence="15 19">Involved in unsaturated fatty acids biosynthesis. Catalyzes the dehydration of short chain beta-hydroxyacyl-ACPs and long chain saturated and unsaturated beta-hydroxyacyl-ACPs.</text>
</comment>
<keyword evidence="12 19" id="KW-0456">Lyase</keyword>
<dbReference type="AlphaFoldDB" id="A0A069QGH4"/>
<sequence length="461" mass="51833">MLKQTTLKGSFSLCGKGLHTGLSLTVTFNPAPENTGYKIQRIDLEGQPIIDALAERVVDTQRGTVLANGDVRVSTVEHGLSALYAMGIDNCLIQVNGPEFPILDGSAIMYVEQIKRVGIEEQSVPKDYYIIRHKIEVKDEKTGSCITILPDDQFSVTAMCSFDSKFINSQFATLDTLDNFEKEIAPARTFVFVRDIEPLLKANLIKGGDMDNAIVIYEKMIDQQQLDQLADLLKVPRLDASKPGYIQHKPLVWENECTRHKLLDVIGDMALLGKPIKGRIIATRPGHTINNMFARHLRKDIRKHEVQAPIYDPNEEPVMDNKRIRELLPHRYPMQLIDKIISLGPTSIVGVKNVTSNEPFFVGHFPQEPVMPGVLQVEAMAQCGGLLVLNQLEEPERWSTYFMKIDEVKFRQKVVPGDTLLFRVELLHPVRHGVSSMKGYMFVGDQIVSEATFTAQIVKNK</sequence>
<dbReference type="eggNOG" id="COG0764">
    <property type="taxonomic scope" value="Bacteria"/>
</dbReference>
<dbReference type="PANTHER" id="PTHR33694">
    <property type="entry name" value="UDP-3-O-ACYL-N-ACETYLGLUCOSAMINE DEACETYLASE 1, MITOCHONDRIAL-RELATED"/>
    <property type="match status" value="1"/>
</dbReference>
<dbReference type="GO" id="GO:0006633">
    <property type="term" value="P:fatty acid biosynthetic process"/>
    <property type="evidence" value="ECO:0007669"/>
    <property type="project" value="UniProtKB-UniRule"/>
</dbReference>
<dbReference type="Pfam" id="PF07977">
    <property type="entry name" value="FabA"/>
    <property type="match status" value="1"/>
</dbReference>
<keyword evidence="13" id="KW-0511">Multifunctional enzyme</keyword>
<dbReference type="GO" id="GO:0016020">
    <property type="term" value="C:membrane"/>
    <property type="evidence" value="ECO:0007669"/>
    <property type="project" value="GOC"/>
</dbReference>
<dbReference type="NCBIfam" id="NF000582">
    <property type="entry name" value="PRK00006.1"/>
    <property type="match status" value="1"/>
</dbReference>
<evidence type="ECO:0000256" key="18">
    <source>
        <dbReference type="HAMAP-Rule" id="MF_00388"/>
    </source>
</evidence>
<dbReference type="eggNOG" id="COG0774">
    <property type="taxonomic scope" value="Bacteria"/>
</dbReference>
<dbReference type="EC" id="3.5.1.108" evidence="18"/>
<dbReference type="InterPro" id="IPR015870">
    <property type="entry name" value="UDP-acyl_N-AcGlcN_deAcase_N"/>
</dbReference>
<proteinExistence type="inferred from homology"/>
<dbReference type="Gene3D" id="3.30.230.20">
    <property type="entry name" value="lpxc deacetylase, domain 1"/>
    <property type="match status" value="1"/>
</dbReference>
<comment type="subcellular location">
    <subcellularLocation>
        <location evidence="3 19">Cytoplasm</location>
    </subcellularLocation>
</comment>
<dbReference type="UniPathway" id="UPA00359">
    <property type="reaction ID" value="UER00478"/>
</dbReference>
<feature type="binding site" evidence="18">
    <location>
        <position position="78"/>
    </location>
    <ligand>
        <name>Zn(2+)</name>
        <dbReference type="ChEBI" id="CHEBI:29105"/>
    </ligand>
</feature>
<evidence type="ECO:0000256" key="6">
    <source>
        <dbReference type="ARBA" id="ARBA00022516"/>
    </source>
</evidence>
<keyword evidence="6 18" id="KW-0444">Lipid biosynthesis</keyword>
<dbReference type="GO" id="GO:0019171">
    <property type="term" value="F:(3R)-hydroxyacyl-[acyl-carrier-protein] dehydratase activity"/>
    <property type="evidence" value="ECO:0007669"/>
    <property type="project" value="UniProtKB-EC"/>
</dbReference>
<evidence type="ECO:0000256" key="15">
    <source>
        <dbReference type="ARBA" id="ARBA00025049"/>
    </source>
</evidence>
<dbReference type="Gene3D" id="3.10.129.10">
    <property type="entry name" value="Hotdog Thioesterase"/>
    <property type="match status" value="1"/>
</dbReference>
<evidence type="ECO:0000256" key="4">
    <source>
        <dbReference type="ARBA" id="ARBA00005002"/>
    </source>
</evidence>
<name>A0A069QGH4_HOYLO</name>
<dbReference type="InterPro" id="IPR004463">
    <property type="entry name" value="UDP-acyl_GlcNac_deAcase"/>
</dbReference>
<dbReference type="HOGENOM" id="CLU_046528_2_0_10"/>
<dbReference type="RefSeq" id="WP_018967448.1">
    <property type="nucleotide sequence ID" value="NZ_KB899214.1"/>
</dbReference>
<evidence type="ECO:0000256" key="2">
    <source>
        <dbReference type="ARBA" id="ARBA00002923"/>
    </source>
</evidence>
<comment type="similarity">
    <text evidence="18">Belongs to the LpxC family.</text>
</comment>
<dbReference type="NCBIfam" id="NF009667">
    <property type="entry name" value="PRK13188.1"/>
    <property type="match status" value="1"/>
</dbReference>
<comment type="similarity">
    <text evidence="16">In the N-terminal section; belongs to the LpxC family.</text>
</comment>
<evidence type="ECO:0000256" key="12">
    <source>
        <dbReference type="ARBA" id="ARBA00023239"/>
    </source>
</evidence>
<feature type="binding site" evidence="18">
    <location>
        <position position="264"/>
    </location>
    <ligand>
        <name>Zn(2+)</name>
        <dbReference type="ChEBI" id="CHEBI:29105"/>
    </ligand>
</feature>
<dbReference type="InterPro" id="IPR010084">
    <property type="entry name" value="FabZ"/>
</dbReference>
<comment type="cofactor">
    <cofactor evidence="1 18">
        <name>Zn(2+)</name>
        <dbReference type="ChEBI" id="CHEBI:29105"/>
    </cofactor>
</comment>
<keyword evidence="21" id="KW-1185">Reference proteome</keyword>
<evidence type="ECO:0000256" key="11">
    <source>
        <dbReference type="ARBA" id="ARBA00023098"/>
    </source>
</evidence>
<dbReference type="InterPro" id="IPR013114">
    <property type="entry name" value="FabA_FabZ"/>
</dbReference>
<evidence type="ECO:0000256" key="10">
    <source>
        <dbReference type="ARBA" id="ARBA00022833"/>
    </source>
</evidence>
<organism evidence="20 21">
    <name type="scientific">Hoylesella loescheii DSM 19665 = JCM 12249 = ATCC 15930</name>
    <dbReference type="NCBI Taxonomy" id="1122985"/>
    <lineage>
        <taxon>Bacteria</taxon>
        <taxon>Pseudomonadati</taxon>
        <taxon>Bacteroidota</taxon>
        <taxon>Bacteroidia</taxon>
        <taxon>Bacteroidales</taxon>
        <taxon>Prevotellaceae</taxon>
        <taxon>Hoylesella</taxon>
    </lineage>
</organism>
<feature type="binding site" evidence="18">
    <location>
        <position position="260"/>
    </location>
    <ligand>
        <name>Zn(2+)</name>
        <dbReference type="ChEBI" id="CHEBI:29105"/>
    </ligand>
</feature>
<feature type="active site" description="Proton donor" evidence="18">
    <location>
        <position position="287"/>
    </location>
</feature>
<evidence type="ECO:0000256" key="19">
    <source>
        <dbReference type="HAMAP-Rule" id="MF_00406"/>
    </source>
</evidence>
<evidence type="ECO:0000256" key="16">
    <source>
        <dbReference type="ARBA" id="ARBA00061221"/>
    </source>
</evidence>
<dbReference type="GO" id="GO:0009245">
    <property type="term" value="P:lipid A biosynthetic process"/>
    <property type="evidence" value="ECO:0007669"/>
    <property type="project" value="UniProtKB-UniRule"/>
</dbReference>
<dbReference type="GO" id="GO:0005737">
    <property type="term" value="C:cytoplasm"/>
    <property type="evidence" value="ECO:0007669"/>
    <property type="project" value="UniProtKB-SubCell"/>
</dbReference>
<dbReference type="FunFam" id="3.10.129.10:FF:000001">
    <property type="entry name" value="3-hydroxyacyl-[acyl-carrier-protein] dehydratase FabZ"/>
    <property type="match status" value="1"/>
</dbReference>
<keyword evidence="11 18" id="KW-0443">Lipid metabolism</keyword>
<dbReference type="PATRIC" id="fig|1122985.7.peg.2261"/>
<dbReference type="EMBL" id="JNGW01000095">
    <property type="protein sequence ID" value="KDR51767.1"/>
    <property type="molecule type" value="Genomic_DNA"/>
</dbReference>
<keyword evidence="8 18" id="KW-0479">Metal-binding</keyword>
<dbReference type="InterPro" id="IPR011334">
    <property type="entry name" value="UDP-acyl_GlcNac_deAcase_C"/>
</dbReference>
<comment type="function">
    <text evidence="2 18">Catalyzes the hydrolysis of UDP-3-O-myristoyl-N-acetylglucosamine to form UDP-3-O-myristoylglucosamine and acetate, the committed step in lipid A biosynthesis.</text>
</comment>